<accession>A0A538T9E2</accession>
<dbReference type="AlphaFoldDB" id="A0A538T9E2"/>
<organism evidence="1 2">
    <name type="scientific">Eiseniibacteriota bacterium</name>
    <dbReference type="NCBI Taxonomy" id="2212470"/>
    <lineage>
        <taxon>Bacteria</taxon>
        <taxon>Candidatus Eiseniibacteriota</taxon>
    </lineage>
</organism>
<evidence type="ECO:0000313" key="2">
    <source>
        <dbReference type="Proteomes" id="UP000316852"/>
    </source>
</evidence>
<dbReference type="InterPro" id="IPR011473">
    <property type="entry name" value="DUF1579"/>
</dbReference>
<name>A0A538T9E2_UNCEI</name>
<gene>
    <name evidence="1" type="ORF">E6K76_02635</name>
</gene>
<proteinExistence type="predicted"/>
<sequence length="163" mass="17949">MMAEMQKYATPGPMHDLLKPMVGTWKAVTKAWMSPGDPTVNAGTCENTWILGGRFLQTTYKGEFGGMPFEGFGIMGYDNQKKEFVSTWADNMGTGIAFSNGTADASGKVLTLSSTMTDPMTGKPVNYKMVTKVTDENQHAMSMITMKDGKEHTDFEISYTRVK</sequence>
<dbReference type="Pfam" id="PF07617">
    <property type="entry name" value="DUF1579"/>
    <property type="match status" value="1"/>
</dbReference>
<comment type="caution">
    <text evidence="1">The sequence shown here is derived from an EMBL/GenBank/DDBJ whole genome shotgun (WGS) entry which is preliminary data.</text>
</comment>
<dbReference type="EMBL" id="VBOW01000016">
    <property type="protein sequence ID" value="TMQ60255.1"/>
    <property type="molecule type" value="Genomic_DNA"/>
</dbReference>
<evidence type="ECO:0000313" key="1">
    <source>
        <dbReference type="EMBL" id="TMQ60255.1"/>
    </source>
</evidence>
<dbReference type="Proteomes" id="UP000316852">
    <property type="component" value="Unassembled WGS sequence"/>
</dbReference>
<reference evidence="1 2" key="1">
    <citation type="journal article" date="2019" name="Nat. Microbiol.">
        <title>Mediterranean grassland soil C-N compound turnover is dependent on rainfall and depth, and is mediated by genomically divergent microorganisms.</title>
        <authorList>
            <person name="Diamond S."/>
            <person name="Andeer P.F."/>
            <person name="Li Z."/>
            <person name="Crits-Christoph A."/>
            <person name="Burstein D."/>
            <person name="Anantharaman K."/>
            <person name="Lane K.R."/>
            <person name="Thomas B.C."/>
            <person name="Pan C."/>
            <person name="Northen T.R."/>
            <person name="Banfield J.F."/>
        </authorList>
    </citation>
    <scope>NUCLEOTIDE SEQUENCE [LARGE SCALE GENOMIC DNA]</scope>
    <source>
        <strain evidence="1">WS_6</strain>
    </source>
</reference>
<protein>
    <submittedName>
        <fullName evidence="1">DUF1579 domain-containing protein</fullName>
    </submittedName>
</protein>